<evidence type="ECO:0000313" key="9">
    <source>
        <dbReference type="EMBL" id="ORY77254.1"/>
    </source>
</evidence>
<feature type="transmembrane region" description="Helical" evidence="8">
    <location>
        <begin position="416"/>
        <end position="436"/>
    </location>
</feature>
<comment type="caution">
    <text evidence="9">The sequence shown here is derived from an EMBL/GenBank/DDBJ whole genome shotgun (WGS) entry which is preliminary data.</text>
</comment>
<evidence type="ECO:0000256" key="6">
    <source>
        <dbReference type="ARBA" id="ARBA00022989"/>
    </source>
</evidence>
<evidence type="ECO:0000256" key="7">
    <source>
        <dbReference type="ARBA" id="ARBA00023136"/>
    </source>
</evidence>
<dbReference type="InterPro" id="IPR004688">
    <property type="entry name" value="Ni/Co_transpt"/>
</dbReference>
<accession>A0A1Y2F181</accession>
<evidence type="ECO:0000256" key="5">
    <source>
        <dbReference type="ARBA" id="ARBA00022692"/>
    </source>
</evidence>
<comment type="subcellular location">
    <subcellularLocation>
        <location evidence="8">Cell membrane</location>
        <topology evidence="8">Multi-pass membrane protein</topology>
    </subcellularLocation>
    <subcellularLocation>
        <location evidence="1">Endomembrane system</location>
        <topology evidence="1">Multi-pass membrane protein</topology>
    </subcellularLocation>
</comment>
<dbReference type="STRING" id="106004.A0A1Y2F181"/>
<keyword evidence="6 8" id="KW-1133">Transmembrane helix</keyword>
<dbReference type="GO" id="GO:0005886">
    <property type="term" value="C:plasma membrane"/>
    <property type="evidence" value="ECO:0007669"/>
    <property type="project" value="UniProtKB-SubCell"/>
</dbReference>
<feature type="transmembrane region" description="Helical" evidence="8">
    <location>
        <begin position="100"/>
        <end position="126"/>
    </location>
</feature>
<protein>
    <recommendedName>
        <fullName evidence="8">Nickel/cobalt efflux system</fullName>
    </recommendedName>
</protein>
<keyword evidence="4" id="KW-0533">Nickel</keyword>
<feature type="transmembrane region" description="Helical" evidence="8">
    <location>
        <begin position="28"/>
        <end position="50"/>
    </location>
</feature>
<dbReference type="Pfam" id="PF03824">
    <property type="entry name" value="NicO"/>
    <property type="match status" value="1"/>
</dbReference>
<dbReference type="Proteomes" id="UP000193467">
    <property type="component" value="Unassembled WGS sequence"/>
</dbReference>
<dbReference type="GO" id="GO:0015099">
    <property type="term" value="F:nickel cation transmembrane transporter activity"/>
    <property type="evidence" value="ECO:0007669"/>
    <property type="project" value="UniProtKB-UniRule"/>
</dbReference>
<reference evidence="9 10" key="1">
    <citation type="submission" date="2016-07" db="EMBL/GenBank/DDBJ databases">
        <title>Pervasive Adenine N6-methylation of Active Genes in Fungi.</title>
        <authorList>
            <consortium name="DOE Joint Genome Institute"/>
            <person name="Mondo S.J."/>
            <person name="Dannebaum R.O."/>
            <person name="Kuo R.C."/>
            <person name="Labutti K."/>
            <person name="Haridas S."/>
            <person name="Kuo A."/>
            <person name="Salamov A."/>
            <person name="Ahrendt S.R."/>
            <person name="Lipzen A."/>
            <person name="Sullivan W."/>
            <person name="Andreopoulos W.B."/>
            <person name="Clum A."/>
            <person name="Lindquist E."/>
            <person name="Daum C."/>
            <person name="Ramamoorthy G.K."/>
            <person name="Gryganskyi A."/>
            <person name="Culley D."/>
            <person name="Magnuson J.K."/>
            <person name="James T.Y."/>
            <person name="O'Malley M.A."/>
            <person name="Stajich J.E."/>
            <person name="Spatafora J.W."/>
            <person name="Visel A."/>
            <person name="Grigoriev I.V."/>
        </authorList>
    </citation>
    <scope>NUCLEOTIDE SEQUENCE [LARGE SCALE GENOMIC DNA]</scope>
    <source>
        <strain evidence="9 10">62-1032</strain>
    </source>
</reference>
<proteinExistence type="inferred from homology"/>
<keyword evidence="10" id="KW-1185">Reference proteome</keyword>
<comment type="similarity">
    <text evidence="2 8">Belongs to the NiCoT transporter (TC 2.A.52) family.</text>
</comment>
<evidence type="ECO:0000256" key="8">
    <source>
        <dbReference type="RuleBase" id="RU362101"/>
    </source>
</evidence>
<keyword evidence="5 8" id="KW-0812">Transmembrane</keyword>
<keyword evidence="3 8" id="KW-0813">Transport</keyword>
<dbReference type="AlphaFoldDB" id="A0A1Y2F181"/>
<gene>
    <name evidence="9" type="ORF">BCR35DRAFT_305562</name>
</gene>
<dbReference type="InParanoid" id="A0A1Y2F181"/>
<feature type="transmembrane region" description="Helical" evidence="8">
    <location>
        <begin position="356"/>
        <end position="379"/>
    </location>
</feature>
<evidence type="ECO:0000313" key="10">
    <source>
        <dbReference type="Proteomes" id="UP000193467"/>
    </source>
</evidence>
<dbReference type="InterPro" id="IPR011541">
    <property type="entry name" value="Ni/Co_transpt_high_affinity"/>
</dbReference>
<evidence type="ECO:0000256" key="1">
    <source>
        <dbReference type="ARBA" id="ARBA00004127"/>
    </source>
</evidence>
<feature type="transmembrane region" description="Helical" evidence="8">
    <location>
        <begin position="138"/>
        <end position="164"/>
    </location>
</feature>
<dbReference type="OrthoDB" id="5197598at2759"/>
<evidence type="ECO:0000256" key="4">
    <source>
        <dbReference type="ARBA" id="ARBA00022596"/>
    </source>
</evidence>
<name>A0A1Y2F181_9BASI</name>
<organism evidence="9 10">
    <name type="scientific">Leucosporidium creatinivorum</name>
    <dbReference type="NCBI Taxonomy" id="106004"/>
    <lineage>
        <taxon>Eukaryota</taxon>
        <taxon>Fungi</taxon>
        <taxon>Dikarya</taxon>
        <taxon>Basidiomycota</taxon>
        <taxon>Pucciniomycotina</taxon>
        <taxon>Microbotryomycetes</taxon>
        <taxon>Leucosporidiales</taxon>
        <taxon>Leucosporidium</taxon>
    </lineage>
</organism>
<evidence type="ECO:0000256" key="3">
    <source>
        <dbReference type="ARBA" id="ARBA00022448"/>
    </source>
</evidence>
<sequence>MESVPEQAASPSRLQLIARWRPTWRLTLFGRSLVLLLGELLANLIIWAAALSLFAPDPRTRGVLSLCLIAWTLGLRHGLDMDHIVAIDNVTRNLVANGQLPVTVGLFFSLGHSSIVVGATIAIIVATSAIEKIPDVGAVGGIIGVSVSASFLFILAIINSVVLYQSLRLQKRRRRAAEVQTTAEPEIVAAEEEELKSEKVVDEEKGEKEARKDEIVPGLPATTCLARIGRPIFRLIDAPWKMYPVGVLFGFGFDTASEITLLGVSALAGSGHSAIPNSQIIILPLLFTAGMTLVDSCDSIFMLHAYALPGQSSSDETSGKASWRRLKLFEKRPTEVDELADEKRARMLPEANQEKLLTVSVVLTVISITVAMLICITEFMGLALEKCGSCSDAADNDPGLSGRWWRFWAAVNDNSGYLGAGVVGIFLVVFGVWAVVHRVQKRRARQAEAVVAGEETRTGDKA</sequence>
<dbReference type="GO" id="GO:0012505">
    <property type="term" value="C:endomembrane system"/>
    <property type="evidence" value="ECO:0007669"/>
    <property type="project" value="UniProtKB-SubCell"/>
</dbReference>
<dbReference type="EMBL" id="MCGR01000032">
    <property type="protein sequence ID" value="ORY77254.1"/>
    <property type="molecule type" value="Genomic_DNA"/>
</dbReference>
<dbReference type="PANTHER" id="PTHR31611:SF0">
    <property type="entry name" value="HIGH-AFFINITY NICKEL TRANSPORT PROTEIN NIC1"/>
    <property type="match status" value="1"/>
</dbReference>
<keyword evidence="7 8" id="KW-0472">Membrane</keyword>
<evidence type="ECO:0000256" key="2">
    <source>
        <dbReference type="ARBA" id="ARBA00010892"/>
    </source>
</evidence>
<dbReference type="PANTHER" id="PTHR31611">
    <property type="entry name" value="HIGH-AFFINITY NICKEL TRANSPORT PROTEIN NIC1"/>
    <property type="match status" value="1"/>
</dbReference>